<evidence type="ECO:0000256" key="19">
    <source>
        <dbReference type="ARBA" id="ARBA00048679"/>
    </source>
</evidence>
<keyword evidence="7" id="KW-0812">Transmembrane</keyword>
<dbReference type="SMART" id="SM00248">
    <property type="entry name" value="ANK"/>
    <property type="match status" value="3"/>
</dbReference>
<dbReference type="InterPro" id="IPR001245">
    <property type="entry name" value="Ser-Thr/Tyr_kinase_cat_dom"/>
</dbReference>
<evidence type="ECO:0000256" key="2">
    <source>
        <dbReference type="ARBA" id="ARBA00009584"/>
    </source>
</evidence>
<evidence type="ECO:0000256" key="21">
    <source>
        <dbReference type="PROSITE-ProRule" id="PRU01094"/>
    </source>
</evidence>
<dbReference type="PROSITE" id="PS50297">
    <property type="entry name" value="ANK_REP_REGION"/>
    <property type="match status" value="1"/>
</dbReference>
<dbReference type="InterPro" id="IPR011992">
    <property type="entry name" value="EF-hand-dom_pair"/>
</dbReference>
<keyword evidence="8" id="KW-0677">Repeat</keyword>
<keyword evidence="5" id="KW-0050">Antiport</keyword>
<evidence type="ECO:0000256" key="15">
    <source>
        <dbReference type="ARBA" id="ARBA00023128"/>
    </source>
</evidence>
<evidence type="ECO:0000256" key="8">
    <source>
        <dbReference type="ARBA" id="ARBA00022737"/>
    </source>
</evidence>
<evidence type="ECO:0000256" key="17">
    <source>
        <dbReference type="ARBA" id="ARBA00031360"/>
    </source>
</evidence>
<evidence type="ECO:0000256" key="18">
    <source>
        <dbReference type="ARBA" id="ARBA00047899"/>
    </source>
</evidence>
<dbReference type="InterPro" id="IPR044202">
    <property type="entry name" value="LETM1/MDM38-like"/>
</dbReference>
<evidence type="ECO:0000256" key="6">
    <source>
        <dbReference type="ARBA" id="ARBA00022679"/>
    </source>
</evidence>
<dbReference type="Pfam" id="PF12796">
    <property type="entry name" value="Ank_2"/>
    <property type="match status" value="1"/>
</dbReference>
<evidence type="ECO:0000256" key="12">
    <source>
        <dbReference type="ARBA" id="ARBA00022840"/>
    </source>
</evidence>
<dbReference type="OMA" id="MKEEHYW"/>
<comment type="catalytic activity">
    <reaction evidence="19">
        <text>L-seryl-[protein] + ATP = O-phospho-L-seryl-[protein] + ADP + H(+)</text>
        <dbReference type="Rhea" id="RHEA:17989"/>
        <dbReference type="Rhea" id="RHEA-COMP:9863"/>
        <dbReference type="Rhea" id="RHEA-COMP:11604"/>
        <dbReference type="ChEBI" id="CHEBI:15378"/>
        <dbReference type="ChEBI" id="CHEBI:29999"/>
        <dbReference type="ChEBI" id="CHEBI:30616"/>
        <dbReference type="ChEBI" id="CHEBI:83421"/>
        <dbReference type="ChEBI" id="CHEBI:456216"/>
        <dbReference type="EC" id="2.7.11.1"/>
    </reaction>
</comment>
<protein>
    <recommendedName>
        <fullName evidence="4">Mitochondrial proton/calcium exchanger protein</fullName>
        <ecNumber evidence="3">2.7.11.1</ecNumber>
    </recommendedName>
    <alternativeName>
        <fullName evidence="17">Leucine zipper-EF-hand-containing transmembrane protein 1</fullName>
    </alternativeName>
</protein>
<dbReference type="PANTHER" id="PTHR14009">
    <property type="entry name" value="LEUCINE ZIPPER-EF-HAND CONTAINING TRANSMEMBRANE PROTEIN"/>
    <property type="match status" value="1"/>
</dbReference>
<dbReference type="PROSITE" id="PS50088">
    <property type="entry name" value="ANK_REPEAT"/>
    <property type="match status" value="1"/>
</dbReference>
<dbReference type="SUPFAM" id="SSF56112">
    <property type="entry name" value="Protein kinase-like (PK-like)"/>
    <property type="match status" value="1"/>
</dbReference>
<dbReference type="InterPro" id="IPR002048">
    <property type="entry name" value="EF_hand_dom"/>
</dbReference>
<dbReference type="GO" id="GO:0015297">
    <property type="term" value="F:antiporter activity"/>
    <property type="evidence" value="ECO:0007669"/>
    <property type="project" value="UniProtKB-KW"/>
</dbReference>
<evidence type="ECO:0000259" key="25">
    <source>
        <dbReference type="PROSITE" id="PS51758"/>
    </source>
</evidence>
<proteinExistence type="inferred from homology"/>
<dbReference type="Gene3D" id="1.10.238.10">
    <property type="entry name" value="EF-hand"/>
    <property type="match status" value="1"/>
</dbReference>
<dbReference type="GO" id="GO:0005524">
    <property type="term" value="F:ATP binding"/>
    <property type="evidence" value="ECO:0007669"/>
    <property type="project" value="UniProtKB-KW"/>
</dbReference>
<dbReference type="InterPro" id="IPR011009">
    <property type="entry name" value="Kinase-like_dom_sf"/>
</dbReference>
<dbReference type="Proteomes" id="UP000026962">
    <property type="component" value="Chromosome 2"/>
</dbReference>
<dbReference type="SUPFAM" id="SSF48403">
    <property type="entry name" value="Ankyrin repeat"/>
    <property type="match status" value="1"/>
</dbReference>
<evidence type="ECO:0000313" key="26">
    <source>
        <dbReference type="EnsemblPlants" id="OPUNC02G21470.2"/>
    </source>
</evidence>
<keyword evidence="12" id="KW-0067">ATP-binding</keyword>
<keyword evidence="10" id="KW-0418">Kinase</keyword>
<dbReference type="PROSITE" id="PS51758">
    <property type="entry name" value="LETM1_RBD"/>
    <property type="match status" value="1"/>
</dbReference>
<dbReference type="FunFam" id="3.30.200.20:FF:000180">
    <property type="entry name" value="serine/threonine-protein kinase STY46-like"/>
    <property type="match status" value="1"/>
</dbReference>
<keyword evidence="9" id="KW-0547">Nucleotide-binding</keyword>
<feature type="domain" description="EF-hand" evidence="24">
    <location>
        <begin position="1114"/>
        <end position="1149"/>
    </location>
</feature>
<dbReference type="GO" id="GO:0043022">
    <property type="term" value="F:ribosome binding"/>
    <property type="evidence" value="ECO:0007669"/>
    <property type="project" value="InterPro"/>
</dbReference>
<dbReference type="Gene3D" id="1.25.40.20">
    <property type="entry name" value="Ankyrin repeat-containing domain"/>
    <property type="match status" value="1"/>
</dbReference>
<dbReference type="FunFam" id="1.10.510.10:FF:000355">
    <property type="entry name" value="Integrin-linked protein kinase family"/>
    <property type="match status" value="1"/>
</dbReference>
<dbReference type="EC" id="2.7.11.1" evidence="3"/>
<evidence type="ECO:0000256" key="10">
    <source>
        <dbReference type="ARBA" id="ARBA00022777"/>
    </source>
</evidence>
<dbReference type="HOGENOM" id="CLU_007890_0_0_1"/>
<dbReference type="FunFam" id="1.25.40.20:FF:000211">
    <property type="entry name" value="Integrin-linked protein kinase 1"/>
    <property type="match status" value="1"/>
</dbReference>
<feature type="repeat" description="ANK" evidence="20">
    <location>
        <begin position="83"/>
        <end position="115"/>
    </location>
</feature>
<keyword evidence="27" id="KW-1185">Reference proteome</keyword>
<evidence type="ECO:0000256" key="13">
    <source>
        <dbReference type="ARBA" id="ARBA00022989"/>
    </source>
</evidence>
<keyword evidence="13" id="KW-1133">Transmembrane helix</keyword>
<evidence type="ECO:0000256" key="7">
    <source>
        <dbReference type="ARBA" id="ARBA00022692"/>
    </source>
</evidence>
<evidence type="ECO:0000256" key="14">
    <source>
        <dbReference type="ARBA" id="ARBA00023043"/>
    </source>
</evidence>
<organism evidence="26">
    <name type="scientific">Oryza punctata</name>
    <name type="common">Red rice</name>
    <dbReference type="NCBI Taxonomy" id="4537"/>
    <lineage>
        <taxon>Eukaryota</taxon>
        <taxon>Viridiplantae</taxon>
        <taxon>Streptophyta</taxon>
        <taxon>Embryophyta</taxon>
        <taxon>Tracheophyta</taxon>
        <taxon>Spermatophyta</taxon>
        <taxon>Magnoliopsida</taxon>
        <taxon>Liliopsida</taxon>
        <taxon>Poales</taxon>
        <taxon>Poaceae</taxon>
        <taxon>BOP clade</taxon>
        <taxon>Oryzoideae</taxon>
        <taxon>Oryzeae</taxon>
        <taxon>Oryzinae</taxon>
        <taxon>Oryza</taxon>
    </lineage>
</organism>
<dbReference type="PANTHER" id="PTHR14009:SF1">
    <property type="entry name" value="MITOCHONDRIAL PROTON_CALCIUM EXCHANGER PROTEIN"/>
    <property type="match status" value="1"/>
</dbReference>
<dbReference type="GO" id="GO:0004674">
    <property type="term" value="F:protein serine/threonine kinase activity"/>
    <property type="evidence" value="ECO:0007669"/>
    <property type="project" value="UniProtKB-EC"/>
</dbReference>
<evidence type="ECO:0000256" key="16">
    <source>
        <dbReference type="ARBA" id="ARBA00023136"/>
    </source>
</evidence>
<keyword evidence="16" id="KW-0472">Membrane</keyword>
<evidence type="ECO:0000256" key="1">
    <source>
        <dbReference type="ARBA" id="ARBA00004434"/>
    </source>
</evidence>
<comment type="catalytic activity">
    <reaction evidence="18">
        <text>L-threonyl-[protein] + ATP = O-phospho-L-threonyl-[protein] + ADP + H(+)</text>
        <dbReference type="Rhea" id="RHEA:46608"/>
        <dbReference type="Rhea" id="RHEA-COMP:11060"/>
        <dbReference type="Rhea" id="RHEA-COMP:11605"/>
        <dbReference type="ChEBI" id="CHEBI:15378"/>
        <dbReference type="ChEBI" id="CHEBI:30013"/>
        <dbReference type="ChEBI" id="CHEBI:30616"/>
        <dbReference type="ChEBI" id="CHEBI:61977"/>
        <dbReference type="ChEBI" id="CHEBI:456216"/>
        <dbReference type="EC" id="2.7.11.1"/>
    </reaction>
</comment>
<evidence type="ECO:0000256" key="9">
    <source>
        <dbReference type="ARBA" id="ARBA00022741"/>
    </source>
</evidence>
<dbReference type="SUPFAM" id="SSF47473">
    <property type="entry name" value="EF-hand"/>
    <property type="match status" value="1"/>
</dbReference>
<dbReference type="Gene3D" id="1.10.510.10">
    <property type="entry name" value="Transferase(Phosphotransferase) domain 1"/>
    <property type="match status" value="1"/>
</dbReference>
<keyword evidence="5" id="KW-0813">Transport</keyword>
<reference evidence="26" key="1">
    <citation type="submission" date="2015-04" db="UniProtKB">
        <authorList>
            <consortium name="EnsemblPlants"/>
        </authorList>
    </citation>
    <scope>IDENTIFICATION</scope>
</reference>
<keyword evidence="15 21" id="KW-0496">Mitochondrion</keyword>
<feature type="domain" description="Letm1 RBD" evidence="25">
    <location>
        <begin position="751"/>
        <end position="1009"/>
    </location>
</feature>
<dbReference type="Gene3D" id="3.30.200.20">
    <property type="entry name" value="Phosphorylase Kinase, domain 1"/>
    <property type="match status" value="1"/>
</dbReference>
<dbReference type="InterPro" id="IPR002110">
    <property type="entry name" value="Ankyrin_rpt"/>
</dbReference>
<evidence type="ECO:0000259" key="24">
    <source>
        <dbReference type="PROSITE" id="PS50222"/>
    </source>
</evidence>
<dbReference type="Pfam" id="PF07766">
    <property type="entry name" value="LETM1_RBD"/>
    <property type="match status" value="1"/>
</dbReference>
<dbReference type="PROSITE" id="PS50011">
    <property type="entry name" value="PROTEIN_KINASE_DOM"/>
    <property type="match status" value="1"/>
</dbReference>
<accession>A0A0E0K280</accession>
<dbReference type="AlphaFoldDB" id="A0A0E0K280"/>
<evidence type="ECO:0000259" key="23">
    <source>
        <dbReference type="PROSITE" id="PS50011"/>
    </source>
</evidence>
<comment type="similarity">
    <text evidence="2">Belongs to the LETM1 family.</text>
</comment>
<feature type="domain" description="Protein kinase" evidence="23">
    <location>
        <begin position="165"/>
        <end position="427"/>
    </location>
</feature>
<dbReference type="Gramene" id="OPUNC02G21470.2">
    <property type="protein sequence ID" value="OPUNC02G21470.2"/>
    <property type="gene ID" value="OPUNC02G21470"/>
</dbReference>
<dbReference type="Pfam" id="PF07714">
    <property type="entry name" value="PK_Tyr_Ser-Thr"/>
    <property type="match status" value="1"/>
</dbReference>
<evidence type="ECO:0000256" key="20">
    <source>
        <dbReference type="PROSITE-ProRule" id="PRU00023"/>
    </source>
</evidence>
<keyword evidence="14 20" id="KW-0040">ANK repeat</keyword>
<reference evidence="26" key="2">
    <citation type="submission" date="2018-05" db="EMBL/GenBank/DDBJ databases">
        <title>OpunRS2 (Oryza punctata Reference Sequence Version 2).</title>
        <authorList>
            <person name="Zhang J."/>
            <person name="Kudrna D."/>
            <person name="Lee S."/>
            <person name="Talag J."/>
            <person name="Welchert J."/>
            <person name="Wing R.A."/>
        </authorList>
    </citation>
    <scope>NUCLEOTIDE SEQUENCE [LARGE SCALE GENOMIC DNA]</scope>
</reference>
<sequence length="1193" mass="134657">MEAAAKLKRSISRQLSSGAARVWRQLSLEPVHTPRRAGAAALLAVPENLDATMRLLFAACQGDVAGVEELLRDGVDVDSIDLDGRTALHIAACEGQGEVVRLLLGWKANINARDRWGSTPAADAKHYGHFEVYNLLRARGAKIPKQKKTPMAVSNPKEVPEYELNPLELEFRRGEEGHYVARWYGSKVFVKILDKDSFSDANSINEFKHELTLLEKARHPNLVQFVGAVTQNVPMMIVSEYHQKGDLASYLETKGRLQPYKAIRFSLDIARGLNYLHECKPEPIIHGNLSTKSIVRDDEGKLKVAGFGSLSLIKVSEDNPQMEQTTSKFNSVYIAPEMYINGTFDRSVDVFAFGLILYEMIEGTPAFHPKPPEEAAKMICLEGMRPPFKNKPKYYPDDLRELIQECWDPTPSVRPTFEEIIVRLNKISTSSTKQTRWRDTFNMASRAIIRRRKYLLDHVNTPTLSLSPFSTFQHGRSGSEDESRIGQRFLEQSSGDSKWEQGQYGVKLIKGDLLALGNGLLRRPAHGISLSAYGIGRKEFGLPMGATHLLQSVRTASTATAGQPKLDIEDEQSEDQKQNKRKKEASPEECDQAVEGLSSAKAKAKAKQVQESVKAGQSIVRKFWARLLGIGPALRAVASMSRADWAAKLKHWKDEFVSTLQHYWLGTKLLWADVRISSRLLVKLAGGKSLSRRERQQLTRTTADIFRLVPFAVFIIVPFMEFLLPVFLKLFPNMLPSTFQDKMKEEEALKRKLKARMEYAKFLQDTAKEMAKEVQTSRSGEIKQTAEDLDEFLNKVRRGEHVSNDEILNFAKLFNDELTLDNMSRPRLVNMCKYMGIRPFGTDHYLRFMLRKKLQDIKNDDKMIQAEGVESLSEEELRQACRERGHLGLLSTEEMRQQLRDWLDLSLNHAVPSSLLILSRAFTVSGKMKPEEAVVATLSSLPDEVVDTVGTVLPSEDSVSERRRKLEFLEMQEELIKKEEKAKLKEPKAAEEDLALKEMTGPTAREEEELREAKQHDKEKLCNFSRALAVLASASSVSKERQEFLSLVNKEIGLYNSMLEKEGTEGEEEAKKAYRAAREESDKSAEVDEEEKVSSALIEKVDAMLQKLEKEIDDVDAQIGNRWQILDRDLDGKVTPEEVASAAAYLKDTIGKEGVQELVSNLSKDKEGKILVEDIVKLASQTDENNEDEEGRQ</sequence>
<dbReference type="EnsemblPlants" id="OPUNC02G21470.2">
    <property type="protein sequence ID" value="OPUNC02G21470.2"/>
    <property type="gene ID" value="OPUNC02G21470"/>
</dbReference>
<evidence type="ECO:0000256" key="22">
    <source>
        <dbReference type="SAM" id="MobiDB-lite"/>
    </source>
</evidence>
<dbReference type="PROSITE" id="PS50222">
    <property type="entry name" value="EF_HAND_2"/>
    <property type="match status" value="1"/>
</dbReference>
<evidence type="ECO:0000256" key="4">
    <source>
        <dbReference type="ARBA" id="ARBA00020557"/>
    </source>
</evidence>
<dbReference type="InterPro" id="IPR033122">
    <property type="entry name" value="LETM1-like_RBD"/>
</dbReference>
<dbReference type="GO" id="GO:0005509">
    <property type="term" value="F:calcium ion binding"/>
    <property type="evidence" value="ECO:0007669"/>
    <property type="project" value="InterPro"/>
</dbReference>
<keyword evidence="11" id="KW-0999">Mitochondrion inner membrane</keyword>
<dbReference type="InterPro" id="IPR000719">
    <property type="entry name" value="Prot_kinase_dom"/>
</dbReference>
<evidence type="ECO:0000256" key="3">
    <source>
        <dbReference type="ARBA" id="ARBA00012513"/>
    </source>
</evidence>
<keyword evidence="6" id="KW-0808">Transferase</keyword>
<dbReference type="GO" id="GO:0030003">
    <property type="term" value="P:intracellular monoatomic cation homeostasis"/>
    <property type="evidence" value="ECO:0007669"/>
    <property type="project" value="TreeGrafter"/>
</dbReference>
<evidence type="ECO:0000256" key="5">
    <source>
        <dbReference type="ARBA" id="ARBA00022449"/>
    </source>
</evidence>
<dbReference type="InterPro" id="IPR036770">
    <property type="entry name" value="Ankyrin_rpt-contain_sf"/>
</dbReference>
<name>A0A0E0K280_ORYPU</name>
<comment type="subcellular location">
    <subcellularLocation>
        <location evidence="1">Mitochondrion inner membrane</location>
        <topology evidence="1">Single-pass membrane protein</topology>
    </subcellularLocation>
</comment>
<evidence type="ECO:0000256" key="11">
    <source>
        <dbReference type="ARBA" id="ARBA00022792"/>
    </source>
</evidence>
<dbReference type="GO" id="GO:0005743">
    <property type="term" value="C:mitochondrial inner membrane"/>
    <property type="evidence" value="ECO:0007669"/>
    <property type="project" value="UniProtKB-SubCell"/>
</dbReference>
<evidence type="ECO:0000313" key="27">
    <source>
        <dbReference type="Proteomes" id="UP000026962"/>
    </source>
</evidence>
<feature type="region of interest" description="Disordered" evidence="22">
    <location>
        <begin position="560"/>
        <end position="597"/>
    </location>
</feature>